<organism evidence="1">
    <name type="scientific">marine sediment metagenome</name>
    <dbReference type="NCBI Taxonomy" id="412755"/>
    <lineage>
        <taxon>unclassified sequences</taxon>
        <taxon>metagenomes</taxon>
        <taxon>ecological metagenomes</taxon>
    </lineage>
</organism>
<name>A0A0F8XRS0_9ZZZZ</name>
<reference evidence="1" key="1">
    <citation type="journal article" date="2015" name="Nature">
        <title>Complex archaea that bridge the gap between prokaryotes and eukaryotes.</title>
        <authorList>
            <person name="Spang A."/>
            <person name="Saw J.H."/>
            <person name="Jorgensen S.L."/>
            <person name="Zaremba-Niedzwiedzka K."/>
            <person name="Martijn J."/>
            <person name="Lind A.E."/>
            <person name="van Eijk R."/>
            <person name="Schleper C."/>
            <person name="Guy L."/>
            <person name="Ettema T.J."/>
        </authorList>
    </citation>
    <scope>NUCLEOTIDE SEQUENCE</scope>
</reference>
<accession>A0A0F8XRS0</accession>
<protein>
    <submittedName>
        <fullName evidence="1">Uncharacterized protein</fullName>
    </submittedName>
</protein>
<proteinExistence type="predicted"/>
<sequence>MANISVSEKTFDIIASAAITCYLNDEHDEAEELDKIARRINAALSNDVCKGPWSKKGKGLKWRDVPSVLETVKNED</sequence>
<evidence type="ECO:0000313" key="1">
    <source>
        <dbReference type="EMBL" id="KKK71782.1"/>
    </source>
</evidence>
<comment type="caution">
    <text evidence="1">The sequence shown here is derived from an EMBL/GenBank/DDBJ whole genome shotgun (WGS) entry which is preliminary data.</text>
</comment>
<gene>
    <name evidence="1" type="ORF">LCGC14_2910470</name>
</gene>
<dbReference type="EMBL" id="LAZR01057574">
    <property type="protein sequence ID" value="KKK71782.1"/>
    <property type="molecule type" value="Genomic_DNA"/>
</dbReference>
<dbReference type="AlphaFoldDB" id="A0A0F8XRS0"/>